<reference evidence="1" key="2">
    <citation type="submission" date="2022-06" db="UniProtKB">
        <authorList>
            <consortium name="EnsemblMetazoa"/>
        </authorList>
    </citation>
    <scope>IDENTIFICATION</scope>
    <source>
        <strain evidence="1">p50T (Dazao)</strain>
    </source>
</reference>
<dbReference type="AlphaFoldDB" id="A0A8R2DK32"/>
<dbReference type="RefSeq" id="XP_021203480.1">
    <property type="nucleotide sequence ID" value="XM_021347805.3"/>
</dbReference>
<organism evidence="1 2">
    <name type="scientific">Bombyx mori</name>
    <name type="common">Silk moth</name>
    <dbReference type="NCBI Taxonomy" id="7091"/>
    <lineage>
        <taxon>Eukaryota</taxon>
        <taxon>Metazoa</taxon>
        <taxon>Ecdysozoa</taxon>
        <taxon>Arthropoda</taxon>
        <taxon>Hexapoda</taxon>
        <taxon>Insecta</taxon>
        <taxon>Pterygota</taxon>
        <taxon>Neoptera</taxon>
        <taxon>Endopterygota</taxon>
        <taxon>Lepidoptera</taxon>
        <taxon>Glossata</taxon>
        <taxon>Ditrysia</taxon>
        <taxon>Bombycoidea</taxon>
        <taxon>Bombycidae</taxon>
        <taxon>Bombycinae</taxon>
        <taxon>Bombyx</taxon>
    </lineage>
</organism>
<proteinExistence type="predicted"/>
<evidence type="ECO:0000313" key="2">
    <source>
        <dbReference type="Proteomes" id="UP000005204"/>
    </source>
</evidence>
<dbReference type="EnsemblMetazoa" id="XM_021347805.2">
    <property type="protein sequence ID" value="XP_021203480.1"/>
    <property type="gene ID" value="LOC105841589"/>
</dbReference>
<protein>
    <submittedName>
        <fullName evidence="1">Uncharacterized protein</fullName>
    </submittedName>
</protein>
<name>A0A8R2DK32_BOMMO</name>
<evidence type="ECO:0000313" key="1">
    <source>
        <dbReference type="EnsemblMetazoa" id="XP_021203480.1"/>
    </source>
</evidence>
<dbReference type="Proteomes" id="UP000005204">
    <property type="component" value="Unassembled WGS sequence"/>
</dbReference>
<accession>A0A8R2DK32</accession>
<dbReference type="GeneID" id="105841589"/>
<sequence length="160" mass="18188">MSTLCVCCILCACLLFSWIWAFSSFFSVFRMSKRLAEQDIENILSVLENGDISEDEESIGDENDIDYYSNVQDLIQDLEDAEEDQYNANPDVPIEEDHLPDEFSVPGPSLSRPLSGVIGAAALRQRSRQLIWKKGNLEFSEDRISFTGSDICRKSMRNFD</sequence>
<keyword evidence="2" id="KW-1185">Reference proteome</keyword>
<reference evidence="2" key="1">
    <citation type="journal article" date="2008" name="Insect Biochem. Mol. Biol.">
        <title>The genome of a lepidopteran model insect, the silkworm Bombyx mori.</title>
        <authorList>
            <consortium name="International Silkworm Genome Consortium"/>
        </authorList>
    </citation>
    <scope>NUCLEOTIDE SEQUENCE [LARGE SCALE GENOMIC DNA]</scope>
    <source>
        <strain evidence="2">p50T</strain>
    </source>
</reference>
<dbReference type="KEGG" id="bmor:105841589"/>